<dbReference type="EMBL" id="SODV01000001">
    <property type="protein sequence ID" value="TDX00307.1"/>
    <property type="molecule type" value="Genomic_DNA"/>
</dbReference>
<keyword evidence="1" id="KW-0732">Signal</keyword>
<dbReference type="PANTHER" id="PTHR48098">
    <property type="entry name" value="ENTEROCHELIN ESTERASE-RELATED"/>
    <property type="match status" value="1"/>
</dbReference>
<feature type="signal peptide" evidence="1">
    <location>
        <begin position="1"/>
        <end position="18"/>
    </location>
</feature>
<evidence type="ECO:0000256" key="1">
    <source>
        <dbReference type="SAM" id="SignalP"/>
    </source>
</evidence>
<sequence>MRFLFLLAFMGGALFTHAARVDTVNVFSPSMHKTVRTVVITPSGYEKGKNYPVVYLLHGYSGNYADYIRNIPGIASDADTYGLIIVCPDGRYNSWYFDSPVDSSARYETFVSTELVQWVDGHYATVRDRSGRAIAGLSMGGHGALFLSFRHQDIFGAAGSMSGGVDLRPFPDNWDLAAQLGPYAQNPDRWENHSVINLVYLLHPKTQPLALIIDCGTEDFFYTVNMNLHHLLLERNIPHDFITRPGAHNWNYWSNSVRYQLLFFHRFFQHG</sequence>
<dbReference type="InterPro" id="IPR050583">
    <property type="entry name" value="Mycobacterial_A85_antigen"/>
</dbReference>
<evidence type="ECO:0000313" key="2">
    <source>
        <dbReference type="EMBL" id="TDX00307.1"/>
    </source>
</evidence>
<dbReference type="GO" id="GO:0016747">
    <property type="term" value="F:acyltransferase activity, transferring groups other than amino-acyl groups"/>
    <property type="evidence" value="ECO:0007669"/>
    <property type="project" value="TreeGrafter"/>
</dbReference>
<dbReference type="Proteomes" id="UP000294498">
    <property type="component" value="Unassembled WGS sequence"/>
</dbReference>
<dbReference type="RefSeq" id="WP_133991751.1">
    <property type="nucleotide sequence ID" value="NZ_SODV01000001.1"/>
</dbReference>
<evidence type="ECO:0000313" key="3">
    <source>
        <dbReference type="Proteomes" id="UP000294498"/>
    </source>
</evidence>
<dbReference type="GO" id="GO:0016787">
    <property type="term" value="F:hydrolase activity"/>
    <property type="evidence" value="ECO:0007669"/>
    <property type="project" value="UniProtKB-KW"/>
</dbReference>
<dbReference type="SUPFAM" id="SSF53474">
    <property type="entry name" value="alpha/beta-Hydrolases"/>
    <property type="match status" value="1"/>
</dbReference>
<dbReference type="Pfam" id="PF00756">
    <property type="entry name" value="Esterase"/>
    <property type="match status" value="1"/>
</dbReference>
<proteinExistence type="predicted"/>
<name>A0A4R8DSE9_9BACT</name>
<dbReference type="AlphaFoldDB" id="A0A4R8DSE9"/>
<dbReference type="OrthoDB" id="9803578at2"/>
<comment type="caution">
    <text evidence="2">The sequence shown here is derived from an EMBL/GenBank/DDBJ whole genome shotgun (WGS) entry which is preliminary data.</text>
</comment>
<feature type="chain" id="PRO_5020986885" evidence="1">
    <location>
        <begin position="19"/>
        <end position="271"/>
    </location>
</feature>
<accession>A0A4R8DSE9</accession>
<keyword evidence="2" id="KW-0378">Hydrolase</keyword>
<dbReference type="InterPro" id="IPR029058">
    <property type="entry name" value="AB_hydrolase_fold"/>
</dbReference>
<reference evidence="2 3" key="1">
    <citation type="submission" date="2019-03" db="EMBL/GenBank/DDBJ databases">
        <title>Genomic Encyclopedia of Type Strains, Phase IV (KMG-IV): sequencing the most valuable type-strain genomes for metagenomic binning, comparative biology and taxonomic classification.</title>
        <authorList>
            <person name="Goeker M."/>
        </authorList>
    </citation>
    <scope>NUCLEOTIDE SEQUENCE [LARGE SCALE GENOMIC DNA]</scope>
    <source>
        <strain evidence="2 3">DSM 100059</strain>
    </source>
</reference>
<dbReference type="Gene3D" id="3.40.50.1820">
    <property type="entry name" value="alpha/beta hydrolase"/>
    <property type="match status" value="1"/>
</dbReference>
<gene>
    <name evidence="2" type="ORF">EDB95_1328</name>
</gene>
<organism evidence="2 3">
    <name type="scientific">Dinghuibacter silviterrae</name>
    <dbReference type="NCBI Taxonomy" id="1539049"/>
    <lineage>
        <taxon>Bacteria</taxon>
        <taxon>Pseudomonadati</taxon>
        <taxon>Bacteroidota</taxon>
        <taxon>Chitinophagia</taxon>
        <taxon>Chitinophagales</taxon>
        <taxon>Chitinophagaceae</taxon>
        <taxon>Dinghuibacter</taxon>
    </lineage>
</organism>
<keyword evidence="3" id="KW-1185">Reference proteome</keyword>
<dbReference type="PANTHER" id="PTHR48098:SF1">
    <property type="entry name" value="DIACYLGLYCEROL ACYLTRANSFERASE_MYCOLYLTRANSFERASE AG85A"/>
    <property type="match status" value="1"/>
</dbReference>
<protein>
    <submittedName>
        <fullName evidence="2">S-formylglutathione hydrolase FrmB</fullName>
    </submittedName>
</protein>
<dbReference type="InterPro" id="IPR000801">
    <property type="entry name" value="Esterase-like"/>
</dbReference>